<proteinExistence type="predicted"/>
<protein>
    <submittedName>
        <fullName evidence="1">Uncharacterized protein</fullName>
    </submittedName>
</protein>
<reference evidence="1 2" key="2">
    <citation type="submission" date="2014-03" db="EMBL/GenBank/DDBJ databases">
        <title>The Genome Sequence of Anncaliia algerae insect isolate PRA339.</title>
        <authorList>
            <consortium name="The Broad Institute Genome Sequencing Platform"/>
            <consortium name="The Broad Institute Genome Sequencing Center for Infectious Disease"/>
            <person name="Cuomo C."/>
            <person name="Becnel J."/>
            <person name="Sanscrainte N."/>
            <person name="Walker B."/>
            <person name="Young S.K."/>
            <person name="Zeng Q."/>
            <person name="Gargeya S."/>
            <person name="Fitzgerald M."/>
            <person name="Haas B."/>
            <person name="Abouelleil A."/>
            <person name="Alvarado L."/>
            <person name="Arachchi H.M."/>
            <person name="Berlin A.M."/>
            <person name="Chapman S.B."/>
            <person name="Dewar J."/>
            <person name="Goldberg J."/>
            <person name="Griggs A."/>
            <person name="Gujja S."/>
            <person name="Hansen M."/>
            <person name="Howarth C."/>
            <person name="Imamovic A."/>
            <person name="Larimer J."/>
            <person name="McCowan C."/>
            <person name="Murphy C."/>
            <person name="Neiman D."/>
            <person name="Pearson M."/>
            <person name="Priest M."/>
            <person name="Roberts A."/>
            <person name="Saif S."/>
            <person name="Shea T."/>
            <person name="Sisk P."/>
            <person name="Sykes S."/>
            <person name="Wortman J."/>
            <person name="Nusbaum C."/>
            <person name="Birren B."/>
        </authorList>
    </citation>
    <scope>NUCLEOTIDE SEQUENCE [LARGE SCALE GENOMIC DNA]</scope>
    <source>
        <strain evidence="1 2">PRA339</strain>
    </source>
</reference>
<name>A0A059F4I3_9MICR</name>
<gene>
    <name evidence="1" type="ORF">H312_00675</name>
</gene>
<dbReference type="VEuPathDB" id="MicrosporidiaDB:H312_00675"/>
<dbReference type="AlphaFoldDB" id="A0A059F4I3"/>
<evidence type="ECO:0000313" key="2">
    <source>
        <dbReference type="Proteomes" id="UP000030655"/>
    </source>
</evidence>
<evidence type="ECO:0000313" key="1">
    <source>
        <dbReference type="EMBL" id="KCZ81914.1"/>
    </source>
</evidence>
<keyword evidence="2" id="KW-1185">Reference proteome</keyword>
<dbReference type="EMBL" id="KK365135">
    <property type="protein sequence ID" value="KCZ81914.1"/>
    <property type="molecule type" value="Genomic_DNA"/>
</dbReference>
<accession>A0A059F4I3</accession>
<sequence length="40" mass="4716">MKGKIKSMKGLSNGQLFIIISEFIWKDLHRERSFIVLMGY</sequence>
<reference evidence="2" key="1">
    <citation type="submission" date="2013-02" db="EMBL/GenBank/DDBJ databases">
        <authorList>
            <consortium name="The Broad Institute Genome Sequencing Platform"/>
            <person name="Cuomo C."/>
            <person name="Becnel J."/>
            <person name="Sanscrainte N."/>
            <person name="Walker B."/>
            <person name="Young S.K."/>
            <person name="Zeng Q."/>
            <person name="Gargeya S."/>
            <person name="Fitzgerald M."/>
            <person name="Haas B."/>
            <person name="Abouelleil A."/>
            <person name="Alvarado L."/>
            <person name="Arachchi H.M."/>
            <person name="Berlin A.M."/>
            <person name="Chapman S.B."/>
            <person name="Dewar J."/>
            <person name="Goldberg J."/>
            <person name="Griggs A."/>
            <person name="Gujja S."/>
            <person name="Hansen M."/>
            <person name="Howarth C."/>
            <person name="Imamovic A."/>
            <person name="Larimer J."/>
            <person name="McCowan C."/>
            <person name="Murphy C."/>
            <person name="Neiman D."/>
            <person name="Pearson M."/>
            <person name="Priest M."/>
            <person name="Roberts A."/>
            <person name="Saif S."/>
            <person name="Shea T."/>
            <person name="Sisk P."/>
            <person name="Sykes S."/>
            <person name="Wortman J."/>
            <person name="Nusbaum C."/>
            <person name="Birren B."/>
        </authorList>
    </citation>
    <scope>NUCLEOTIDE SEQUENCE [LARGE SCALE GENOMIC DNA]</scope>
    <source>
        <strain evidence="2">PRA339</strain>
    </source>
</reference>
<dbReference type="HOGENOM" id="CLU_3299230_0_0_1"/>
<dbReference type="Proteomes" id="UP000030655">
    <property type="component" value="Unassembled WGS sequence"/>
</dbReference>
<organism evidence="1 2">
    <name type="scientific">Anncaliia algerae PRA339</name>
    <dbReference type="NCBI Taxonomy" id="1288291"/>
    <lineage>
        <taxon>Eukaryota</taxon>
        <taxon>Fungi</taxon>
        <taxon>Fungi incertae sedis</taxon>
        <taxon>Microsporidia</taxon>
        <taxon>Tubulinosematoidea</taxon>
        <taxon>Tubulinosematidae</taxon>
        <taxon>Anncaliia</taxon>
    </lineage>
</organism>